<dbReference type="InterPro" id="IPR016169">
    <property type="entry name" value="FAD-bd_PCMH_sub2"/>
</dbReference>
<dbReference type="PROSITE" id="PS51387">
    <property type="entry name" value="FAD_PCMH"/>
    <property type="match status" value="1"/>
</dbReference>
<dbReference type="InterPro" id="IPR036318">
    <property type="entry name" value="FAD-bd_PCMH-like_sf"/>
</dbReference>
<proteinExistence type="predicted"/>
<dbReference type="EMBL" id="JBBPBN010000792">
    <property type="protein sequence ID" value="KAK8482346.1"/>
    <property type="molecule type" value="Genomic_DNA"/>
</dbReference>
<reference evidence="1 2" key="1">
    <citation type="journal article" date="2024" name="G3 (Bethesda)">
        <title>Genome assembly of Hibiscus sabdariffa L. provides insights into metabolisms of medicinal natural products.</title>
        <authorList>
            <person name="Kim T."/>
        </authorList>
    </citation>
    <scope>NUCLEOTIDE SEQUENCE [LARGE SCALE GENOMIC DNA]</scope>
    <source>
        <strain evidence="1">TK-2024</strain>
        <tissue evidence="1">Old leaves</tissue>
    </source>
</reference>
<comment type="caution">
    <text evidence="1">The sequence shown here is derived from an EMBL/GenBank/DDBJ whole genome shotgun (WGS) entry which is preliminary data.</text>
</comment>
<dbReference type="Pfam" id="PF01565">
    <property type="entry name" value="FAD_binding_4"/>
    <property type="match status" value="1"/>
</dbReference>
<gene>
    <name evidence="1" type="ORF">V6N11_008827</name>
</gene>
<sequence length="243" mass="26406">MKFSCFSMLPFLLVVLILSMIGATLAVSHGKFLHCLQFCSSNSSTISKVIYTQNNPFYSSVLNASIQNTRFTTPSTPKPLVIVAALQISHIQSTIFCSKKHGLQIRIRSGGHDFEGLSYVSEVPFVILDLLNFRAVKVDVKNEFAWVESGATLGELYYGIASKTTTLAFPAGVCHTVGVGGHFSGGGYGILMRKYGLAADHVMDAQLIDVNGRILDRKSMGKICFGPFVEAEETHLGLFSLGK</sequence>
<dbReference type="InterPro" id="IPR016166">
    <property type="entry name" value="FAD-bd_PCMH"/>
</dbReference>
<organism evidence="1 2">
    <name type="scientific">Hibiscus sabdariffa</name>
    <name type="common">roselle</name>
    <dbReference type="NCBI Taxonomy" id="183260"/>
    <lineage>
        <taxon>Eukaryota</taxon>
        <taxon>Viridiplantae</taxon>
        <taxon>Streptophyta</taxon>
        <taxon>Embryophyta</taxon>
        <taxon>Tracheophyta</taxon>
        <taxon>Spermatophyta</taxon>
        <taxon>Magnoliopsida</taxon>
        <taxon>eudicotyledons</taxon>
        <taxon>Gunneridae</taxon>
        <taxon>Pentapetalae</taxon>
        <taxon>rosids</taxon>
        <taxon>malvids</taxon>
        <taxon>Malvales</taxon>
        <taxon>Malvaceae</taxon>
        <taxon>Malvoideae</taxon>
        <taxon>Hibiscus</taxon>
    </lineage>
</organism>
<accession>A0ABR1ZNU2</accession>
<dbReference type="InterPro" id="IPR016167">
    <property type="entry name" value="FAD-bd_PCMH_sub1"/>
</dbReference>
<dbReference type="InterPro" id="IPR006094">
    <property type="entry name" value="Oxid_FAD_bind_N"/>
</dbReference>
<evidence type="ECO:0000313" key="1">
    <source>
        <dbReference type="EMBL" id="KAK8482346.1"/>
    </source>
</evidence>
<dbReference type="SUPFAM" id="SSF56176">
    <property type="entry name" value="FAD-binding/transporter-associated domain-like"/>
    <property type="match status" value="1"/>
</dbReference>
<dbReference type="Gene3D" id="3.30.43.10">
    <property type="entry name" value="Uridine Diphospho-n-acetylenolpyruvylglucosamine Reductase, domain 2"/>
    <property type="match status" value="1"/>
</dbReference>
<name>A0ABR1ZNU2_9ROSI</name>
<keyword evidence="2" id="KW-1185">Reference proteome</keyword>
<protein>
    <submittedName>
        <fullName evidence="1">Uncharacterized protein</fullName>
    </submittedName>
</protein>
<evidence type="ECO:0000313" key="2">
    <source>
        <dbReference type="Proteomes" id="UP001396334"/>
    </source>
</evidence>
<dbReference type="Gene3D" id="3.30.465.10">
    <property type="match status" value="1"/>
</dbReference>
<dbReference type="PANTHER" id="PTHR32448">
    <property type="entry name" value="OS08G0158400 PROTEIN"/>
    <property type="match status" value="1"/>
</dbReference>
<dbReference type="Proteomes" id="UP001396334">
    <property type="component" value="Unassembled WGS sequence"/>
</dbReference>